<dbReference type="Pfam" id="PF25975">
    <property type="entry name" value="CzcB_C"/>
    <property type="match status" value="1"/>
</dbReference>
<evidence type="ECO:0000313" key="7">
    <source>
        <dbReference type="Proteomes" id="UP000321199"/>
    </source>
</evidence>
<dbReference type="Gene3D" id="2.40.420.20">
    <property type="match status" value="1"/>
</dbReference>
<dbReference type="KEGG" id="cof:FOZ74_06650"/>
<reference evidence="6 7" key="1">
    <citation type="submission" date="2019-07" db="EMBL/GenBank/DDBJ databases">
        <title>Complete genome sequence of Comamonas sp. NLF 7-7 isolated from livestock.</title>
        <authorList>
            <person name="Kim D.H."/>
            <person name="Kim J.G."/>
        </authorList>
    </citation>
    <scope>NUCLEOTIDE SEQUENCE [LARGE SCALE GENOMIC DNA]</scope>
    <source>
        <strain evidence="6 7">NLF 7-7</strain>
    </source>
</reference>
<dbReference type="PANTHER" id="PTHR30469">
    <property type="entry name" value="MULTIDRUG RESISTANCE PROTEIN MDTA"/>
    <property type="match status" value="1"/>
</dbReference>
<sequence length="375" mass="38889">MPPSLFPAIALLAALGCGASLAQDAPPKAQPALTVTTTTAQRTELTTHFSANGNIAAWQEASIGAEIGGLRIAEVLVNVGDVVRKGQVLARFATDLVQGDVAQARAALQQAEAAVAEARANAERARALAGSGAMSQQQIQQYATAEQSALASVASAKAQLGTQQLRLAHTEVRAPDAGVVSARSATVGAVVGAGTELFRMVRQGRLEWRAEVGAADLALLSPGVRALVGTAGGGQVQGKVRMLGPTVDVNTRNALVYVDLPADPRLRAGMYASGRFVLGDRQALTVPLSAVVVRDGFPSVFELQGSDHVILRRVHTGQRTGERIEVTEGLAEGAHIVQRGGTFLNDGDLVRVVQESEQNPAQTPASQAPAATKTK</sequence>
<keyword evidence="2" id="KW-0175">Coiled coil</keyword>
<accession>A0A5B8RSU3</accession>
<gene>
    <name evidence="6" type="ORF">FOZ74_06650</name>
</gene>
<feature type="region of interest" description="Disordered" evidence="3">
    <location>
        <begin position="356"/>
        <end position="375"/>
    </location>
</feature>
<dbReference type="SUPFAM" id="SSF111369">
    <property type="entry name" value="HlyD-like secretion proteins"/>
    <property type="match status" value="1"/>
</dbReference>
<feature type="compositionally biased region" description="Low complexity" evidence="3">
    <location>
        <begin position="358"/>
        <end position="375"/>
    </location>
</feature>
<evidence type="ECO:0000256" key="3">
    <source>
        <dbReference type="SAM" id="MobiDB-lite"/>
    </source>
</evidence>
<dbReference type="AlphaFoldDB" id="A0A5B8RSU3"/>
<dbReference type="InterPro" id="IPR006143">
    <property type="entry name" value="RND_pump_MFP"/>
</dbReference>
<name>A0A5B8RSU3_9BURK</name>
<dbReference type="Gene3D" id="2.40.30.170">
    <property type="match status" value="1"/>
</dbReference>
<keyword evidence="7" id="KW-1185">Reference proteome</keyword>
<evidence type="ECO:0000313" key="6">
    <source>
        <dbReference type="EMBL" id="QEA12729.1"/>
    </source>
</evidence>
<evidence type="ECO:0000256" key="1">
    <source>
        <dbReference type="ARBA" id="ARBA00009477"/>
    </source>
</evidence>
<dbReference type="PANTHER" id="PTHR30469:SF15">
    <property type="entry name" value="HLYD FAMILY OF SECRETION PROTEINS"/>
    <property type="match status" value="1"/>
</dbReference>
<dbReference type="Proteomes" id="UP000321199">
    <property type="component" value="Chromosome"/>
</dbReference>
<feature type="coiled-coil region" evidence="2">
    <location>
        <begin position="101"/>
        <end position="128"/>
    </location>
</feature>
<comment type="similarity">
    <text evidence="1">Belongs to the membrane fusion protein (MFP) (TC 8.A.1) family.</text>
</comment>
<organism evidence="6 7">
    <name type="scientific">Comamonas flocculans</name>
    <dbReference type="NCBI Taxonomy" id="2597701"/>
    <lineage>
        <taxon>Bacteria</taxon>
        <taxon>Pseudomonadati</taxon>
        <taxon>Pseudomonadota</taxon>
        <taxon>Betaproteobacteria</taxon>
        <taxon>Burkholderiales</taxon>
        <taxon>Comamonadaceae</taxon>
        <taxon>Comamonas</taxon>
    </lineage>
</organism>
<feature type="chain" id="PRO_5022763201" evidence="4">
    <location>
        <begin position="23"/>
        <end position="375"/>
    </location>
</feature>
<feature type="signal peptide" evidence="4">
    <location>
        <begin position="1"/>
        <end position="22"/>
    </location>
</feature>
<dbReference type="GO" id="GO:1990281">
    <property type="term" value="C:efflux pump complex"/>
    <property type="evidence" value="ECO:0007669"/>
    <property type="project" value="TreeGrafter"/>
</dbReference>
<evidence type="ECO:0000256" key="2">
    <source>
        <dbReference type="SAM" id="Coils"/>
    </source>
</evidence>
<dbReference type="GO" id="GO:0015562">
    <property type="term" value="F:efflux transmembrane transporter activity"/>
    <property type="evidence" value="ECO:0007669"/>
    <property type="project" value="TreeGrafter"/>
</dbReference>
<feature type="domain" description="CzcB-like C-terminal circularly permuted SH3-like" evidence="5">
    <location>
        <begin position="284"/>
        <end position="340"/>
    </location>
</feature>
<evidence type="ECO:0000259" key="5">
    <source>
        <dbReference type="Pfam" id="PF25975"/>
    </source>
</evidence>
<protein>
    <submittedName>
        <fullName evidence="6">Efflux RND transporter periplasmic adaptor subunit</fullName>
    </submittedName>
</protein>
<dbReference type="RefSeq" id="WP_146912323.1">
    <property type="nucleotide sequence ID" value="NZ_CP042344.1"/>
</dbReference>
<dbReference type="InterPro" id="IPR058649">
    <property type="entry name" value="CzcB_C"/>
</dbReference>
<keyword evidence="4" id="KW-0732">Signal</keyword>
<proteinExistence type="inferred from homology"/>
<dbReference type="Gene3D" id="1.10.287.470">
    <property type="entry name" value="Helix hairpin bin"/>
    <property type="match status" value="1"/>
</dbReference>
<dbReference type="EMBL" id="CP042344">
    <property type="protein sequence ID" value="QEA12729.1"/>
    <property type="molecule type" value="Genomic_DNA"/>
</dbReference>
<evidence type="ECO:0000256" key="4">
    <source>
        <dbReference type="SAM" id="SignalP"/>
    </source>
</evidence>
<dbReference type="Gene3D" id="2.40.50.100">
    <property type="match status" value="1"/>
</dbReference>
<dbReference type="OrthoDB" id="10524at2"/>
<dbReference type="NCBIfam" id="TIGR01730">
    <property type="entry name" value="RND_mfp"/>
    <property type="match status" value="1"/>
</dbReference>